<dbReference type="GO" id="GO:0043190">
    <property type="term" value="C:ATP-binding cassette (ABC) transporter complex"/>
    <property type="evidence" value="ECO:0007669"/>
    <property type="project" value="InterPro"/>
</dbReference>
<feature type="transmembrane region" description="Helical" evidence="6">
    <location>
        <begin position="12"/>
        <end position="32"/>
    </location>
</feature>
<evidence type="ECO:0000256" key="6">
    <source>
        <dbReference type="SAM" id="Phobius"/>
    </source>
</evidence>
<dbReference type="InterPro" id="IPR005495">
    <property type="entry name" value="LptG/LptF_permease"/>
</dbReference>
<proteinExistence type="predicted"/>
<dbReference type="GO" id="GO:0055085">
    <property type="term" value="P:transmembrane transport"/>
    <property type="evidence" value="ECO:0007669"/>
    <property type="project" value="InterPro"/>
</dbReference>
<keyword evidence="2" id="KW-1003">Cell membrane</keyword>
<feature type="transmembrane region" description="Helical" evidence="6">
    <location>
        <begin position="63"/>
        <end position="83"/>
    </location>
</feature>
<comment type="caution">
    <text evidence="7">The sequence shown here is derived from an EMBL/GenBank/DDBJ whole genome shotgun (WGS) entry which is preliminary data.</text>
</comment>
<evidence type="ECO:0000256" key="1">
    <source>
        <dbReference type="ARBA" id="ARBA00004651"/>
    </source>
</evidence>
<evidence type="ECO:0000313" key="7">
    <source>
        <dbReference type="EMBL" id="TNB47304.1"/>
    </source>
</evidence>
<reference evidence="7 8" key="2">
    <citation type="submission" date="2019-06" db="EMBL/GenBank/DDBJ databases">
        <title>Martelella lutilitoris sp. nov., isolated from a tidal mudflat.</title>
        <authorList>
            <person name="Kim Y.-J."/>
        </authorList>
    </citation>
    <scope>NUCLEOTIDE SEQUENCE [LARGE SCALE GENOMIC DNA]</scope>
    <source>
        <strain evidence="7 8">GH2-6</strain>
    </source>
</reference>
<dbReference type="Pfam" id="PF03739">
    <property type="entry name" value="LptF_LptG"/>
    <property type="match status" value="1"/>
</dbReference>
<dbReference type="InterPro" id="IPR030923">
    <property type="entry name" value="LptG"/>
</dbReference>
<keyword evidence="3 6" id="KW-0812">Transmembrane</keyword>
<evidence type="ECO:0000256" key="4">
    <source>
        <dbReference type="ARBA" id="ARBA00022989"/>
    </source>
</evidence>
<evidence type="ECO:0000256" key="3">
    <source>
        <dbReference type="ARBA" id="ARBA00022692"/>
    </source>
</evidence>
<keyword evidence="4 6" id="KW-1133">Transmembrane helix</keyword>
<dbReference type="PANTHER" id="PTHR33529">
    <property type="entry name" value="SLR0882 PROTEIN-RELATED"/>
    <property type="match status" value="1"/>
</dbReference>
<dbReference type="AlphaFoldDB" id="A0A5C4JQ87"/>
<name>A0A5C4JQ87_9HYPH</name>
<dbReference type="Proteomes" id="UP000307874">
    <property type="component" value="Unassembled WGS sequence"/>
</dbReference>
<organism evidence="7 8">
    <name type="scientific">Martelella lutilitoris</name>
    <dbReference type="NCBI Taxonomy" id="2583532"/>
    <lineage>
        <taxon>Bacteria</taxon>
        <taxon>Pseudomonadati</taxon>
        <taxon>Pseudomonadota</taxon>
        <taxon>Alphaproteobacteria</taxon>
        <taxon>Hyphomicrobiales</taxon>
        <taxon>Aurantimonadaceae</taxon>
        <taxon>Martelella</taxon>
    </lineage>
</organism>
<dbReference type="EMBL" id="VCLB01000007">
    <property type="protein sequence ID" value="TNB47304.1"/>
    <property type="molecule type" value="Genomic_DNA"/>
</dbReference>
<dbReference type="PANTHER" id="PTHR33529:SF2">
    <property type="entry name" value="LIPOPOLYSACCHARIDE EXPORT SYSTEM PERMEASE PROTEIN LPTG"/>
    <property type="match status" value="1"/>
</dbReference>
<dbReference type="OrthoDB" id="9798468at2"/>
<evidence type="ECO:0000256" key="5">
    <source>
        <dbReference type="ARBA" id="ARBA00023136"/>
    </source>
</evidence>
<protein>
    <submittedName>
        <fullName evidence="7">LPS export ABC transporter permease LptG</fullName>
    </submittedName>
</protein>
<dbReference type="GO" id="GO:0015920">
    <property type="term" value="P:lipopolysaccharide transport"/>
    <property type="evidence" value="ECO:0007669"/>
    <property type="project" value="TreeGrafter"/>
</dbReference>
<evidence type="ECO:0000256" key="2">
    <source>
        <dbReference type="ARBA" id="ARBA00022475"/>
    </source>
</evidence>
<keyword evidence="8" id="KW-1185">Reference proteome</keyword>
<accession>A0A5C4JQ87</accession>
<feature type="transmembrane region" description="Helical" evidence="6">
    <location>
        <begin position="301"/>
        <end position="320"/>
    </location>
</feature>
<comment type="subcellular location">
    <subcellularLocation>
        <location evidence="1">Cell membrane</location>
        <topology evidence="1">Multi-pass membrane protein</topology>
    </subcellularLocation>
</comment>
<dbReference type="NCBIfam" id="TIGR04408">
    <property type="entry name" value="LptG_lptG"/>
    <property type="match status" value="1"/>
</dbReference>
<reference evidence="7 8" key="1">
    <citation type="submission" date="2019-05" db="EMBL/GenBank/DDBJ databases">
        <authorList>
            <person name="Lee S.D."/>
        </authorList>
    </citation>
    <scope>NUCLEOTIDE SEQUENCE [LARGE SCALE GENOMIC DNA]</scope>
    <source>
        <strain evidence="7 8">GH2-6</strain>
    </source>
</reference>
<gene>
    <name evidence="7" type="primary">lptG</name>
    <name evidence="7" type="ORF">FF124_14125</name>
</gene>
<feature type="transmembrane region" description="Helical" evidence="6">
    <location>
        <begin position="95"/>
        <end position="121"/>
    </location>
</feature>
<dbReference type="RefSeq" id="WP_138749133.1">
    <property type="nucleotide sequence ID" value="NZ_VCLB01000007.1"/>
</dbReference>
<feature type="transmembrane region" description="Helical" evidence="6">
    <location>
        <begin position="332"/>
        <end position="351"/>
    </location>
</feature>
<evidence type="ECO:0000313" key="8">
    <source>
        <dbReference type="Proteomes" id="UP000307874"/>
    </source>
</evidence>
<feature type="transmembrane region" description="Helical" evidence="6">
    <location>
        <begin position="271"/>
        <end position="294"/>
    </location>
</feature>
<keyword evidence="5 6" id="KW-0472">Membrane</keyword>
<sequence>MIFSVLGRYFFTRYLITVGWFFFGVISIIYLIDFSEVIGNISVDAGQGTTDAMLITALRLPYILQQTIPFIALFSAMVALIALNRRNELVVTRSAGISVWQFILPFVIGAALLGAASVVALNPLASWTQKKAIGLEAIGHGQDRTVPWLRQLTDGQDTIIGGRGIAENGTELLQAVVIYFDDQGGLVKRQDAARAVLSNGWWTLFDVTETEVGELSTHRDEVRVKTNLDEQFVQQNLVQPDLVSIFALPRQIDLARQFGISTNALETQYNYLLSLPFLLVAMTLIAATVCLKFSRFAQSPAVILGGILSGFLLYVTSVLVKAFGSSGVLSPLLAAWIPVVVAMALGLTILLHQEDG</sequence>